<comment type="caution">
    <text evidence="2">The sequence shown here is derived from an EMBL/GenBank/DDBJ whole genome shotgun (WGS) entry which is preliminary data.</text>
</comment>
<keyword evidence="2" id="KW-0326">Glycosidase</keyword>
<evidence type="ECO:0000313" key="2">
    <source>
        <dbReference type="EMBL" id="TWT54144.1"/>
    </source>
</evidence>
<evidence type="ECO:0000313" key="3">
    <source>
        <dbReference type="Proteomes" id="UP000316598"/>
    </source>
</evidence>
<dbReference type="EMBL" id="SJPI01000001">
    <property type="protein sequence ID" value="TWT54144.1"/>
    <property type="molecule type" value="Genomic_DNA"/>
</dbReference>
<reference evidence="2 3" key="1">
    <citation type="submission" date="2019-02" db="EMBL/GenBank/DDBJ databases">
        <title>Deep-cultivation of Planctomycetes and their phenomic and genomic characterization uncovers novel biology.</title>
        <authorList>
            <person name="Wiegand S."/>
            <person name="Jogler M."/>
            <person name="Boedeker C."/>
            <person name="Pinto D."/>
            <person name="Vollmers J."/>
            <person name="Rivas-Marin E."/>
            <person name="Kohn T."/>
            <person name="Peeters S.H."/>
            <person name="Heuer A."/>
            <person name="Rast P."/>
            <person name="Oberbeckmann S."/>
            <person name="Bunk B."/>
            <person name="Jeske O."/>
            <person name="Meyerdierks A."/>
            <person name="Storesund J.E."/>
            <person name="Kallscheuer N."/>
            <person name="Luecker S."/>
            <person name="Lage O.M."/>
            <person name="Pohl T."/>
            <person name="Merkel B.J."/>
            <person name="Hornburger P."/>
            <person name="Mueller R.-W."/>
            <person name="Bruemmer F."/>
            <person name="Labrenz M."/>
            <person name="Spormann A.M."/>
            <person name="Op Den Camp H."/>
            <person name="Overmann J."/>
            <person name="Amann R."/>
            <person name="Jetten M.S.M."/>
            <person name="Mascher T."/>
            <person name="Medema M.H."/>
            <person name="Devos D.P."/>
            <person name="Kaster A.-K."/>
            <person name="Ovreas L."/>
            <person name="Rohde M."/>
            <person name="Galperin M.Y."/>
            <person name="Jogler C."/>
        </authorList>
    </citation>
    <scope>NUCLEOTIDE SEQUENCE [LARGE SCALE GENOMIC DNA]</scope>
    <source>
        <strain evidence="2 3">Pla22</strain>
    </source>
</reference>
<dbReference type="AlphaFoldDB" id="A0A5C5WT92"/>
<feature type="chain" id="PRO_5023061427" evidence="1">
    <location>
        <begin position="28"/>
        <end position="600"/>
    </location>
</feature>
<gene>
    <name evidence="2" type="primary">glaB</name>
    <name evidence="2" type="ORF">Pla22_17790</name>
</gene>
<dbReference type="InterPro" id="IPR012334">
    <property type="entry name" value="Pectin_lyas_fold"/>
</dbReference>
<keyword evidence="3" id="KW-1185">Reference proteome</keyword>
<feature type="signal peptide" evidence="1">
    <location>
        <begin position="1"/>
        <end position="27"/>
    </location>
</feature>
<keyword evidence="2" id="KW-0378">Hydrolase</keyword>
<dbReference type="Proteomes" id="UP000316598">
    <property type="component" value="Unassembled WGS sequence"/>
</dbReference>
<protein>
    <submittedName>
        <fullName evidence="2">Alpha-1,3-galactosidase B</fullName>
        <ecNumber evidence="2">3.2.1.-</ecNumber>
    </submittedName>
</protein>
<dbReference type="InterPro" id="IPR011050">
    <property type="entry name" value="Pectin_lyase_fold/virulence"/>
</dbReference>
<sequence length="600" mass="66218" precursor="true">MFNRRFGFLRTCLGPVAAVAIAGLAQSQNLELSQSYADRTLSDGQHEDYIARVGVDAVSPAWPVHDDDDVVIRSALVKPAETITVVRRPPVSQIGKSEFPGPSETQSGDLDRDYNLTREIQQWFQMASEGNLRNICLPANRNYHLRPKQPGGRHLLIEGLRDCVVDLNGSTLFFSSVGPGLVLKDCQRVLIRGGEIQGASTLATIAQVVKNHNGSGRSLKVLPEFVNALQADFPDGKVPLWTIAAIQKQTGSSPGWRLSQPVYQDWFVNRRTRQWVFNAETQSFVPTKFHSVDASLLLDDYVMLVHHNNEGHAIMLDNRDGQGLEDITFEDMTFRNIPGMMIAGELNRGLHLRRVQTQLRSNGSPGLLSVASDTVHINSVRGDIIIEDCSFNASFDDKINIKSNYWRIAEVAGNEVTVHPAGRPVSVKSWGKKNDRILVVGDDLEEISQSRLVVDSERLKGKQHLLRLDKFDASLKAGQLIFNADTAGGRVVIQNNRFLSTRAQGVLVQTSHVLIRGNIFDEIAGPAISVRFGLNDWYESIAPSNIVIEQNRFGAVGFDRDKANAAIEIKQKGSGGSPVSIISNVRIRDNELLSPPVDGQ</sequence>
<proteinExistence type="predicted"/>
<dbReference type="GO" id="GO:0016798">
    <property type="term" value="F:hydrolase activity, acting on glycosyl bonds"/>
    <property type="evidence" value="ECO:0007669"/>
    <property type="project" value="UniProtKB-KW"/>
</dbReference>
<evidence type="ECO:0000256" key="1">
    <source>
        <dbReference type="SAM" id="SignalP"/>
    </source>
</evidence>
<accession>A0A5C5WT92</accession>
<dbReference type="SUPFAM" id="SSF51126">
    <property type="entry name" value="Pectin lyase-like"/>
    <property type="match status" value="1"/>
</dbReference>
<organism evidence="2 3">
    <name type="scientific">Rubripirellula amarantea</name>
    <dbReference type="NCBI Taxonomy" id="2527999"/>
    <lineage>
        <taxon>Bacteria</taxon>
        <taxon>Pseudomonadati</taxon>
        <taxon>Planctomycetota</taxon>
        <taxon>Planctomycetia</taxon>
        <taxon>Pirellulales</taxon>
        <taxon>Pirellulaceae</taxon>
        <taxon>Rubripirellula</taxon>
    </lineage>
</organism>
<dbReference type="Gene3D" id="2.160.20.10">
    <property type="entry name" value="Single-stranded right-handed beta-helix, Pectin lyase-like"/>
    <property type="match status" value="2"/>
</dbReference>
<dbReference type="EC" id="3.2.1.-" evidence="2"/>
<name>A0A5C5WT92_9BACT</name>
<keyword evidence="1" id="KW-0732">Signal</keyword>